<dbReference type="Pfam" id="PF00905">
    <property type="entry name" value="Transpeptidase"/>
    <property type="match status" value="1"/>
</dbReference>
<sequence length="185" mass="20457">MDWMANWRATTDPTLWMKNSVVWYSQLITADLGNGGFDRYVKAFDYGNEDTSGDPGKDNGLTESWLGSSLEISPREQVTFLRRLVGRDLPVKAAAFDMTEQLMDIGPQPGGWHVYGKTGAAPSRLPDGTNARGQPWGWFVGWATKGERTVVFSRLTKDTTRPEVSPGIAARKALIEELFSADGKL</sequence>
<dbReference type="EMBL" id="MCRJ01000050">
    <property type="protein sequence ID" value="ODN70442.1"/>
    <property type="molecule type" value="Genomic_DNA"/>
</dbReference>
<dbReference type="Gene3D" id="3.40.710.10">
    <property type="entry name" value="DD-peptidase/beta-lactamase superfamily"/>
    <property type="match status" value="1"/>
</dbReference>
<dbReference type="GO" id="GO:0008658">
    <property type="term" value="F:penicillin binding"/>
    <property type="evidence" value="ECO:0007669"/>
    <property type="project" value="InterPro"/>
</dbReference>
<dbReference type="SUPFAM" id="SSF56601">
    <property type="entry name" value="beta-lactamase/transpeptidase-like"/>
    <property type="match status" value="1"/>
</dbReference>
<dbReference type="GO" id="GO:0008800">
    <property type="term" value="F:beta-lactamase activity"/>
    <property type="evidence" value="ECO:0007669"/>
    <property type="project" value="UniProtKB-EC"/>
</dbReference>
<comment type="caution">
    <text evidence="2">The sequence shown here is derived from an EMBL/GenBank/DDBJ whole genome shotgun (WGS) entry which is preliminary data.</text>
</comment>
<keyword evidence="2" id="KW-0378">Hydrolase</keyword>
<keyword evidence="3" id="KW-1185">Reference proteome</keyword>
<accession>A0A1E3H2A5</accession>
<reference evidence="2 3" key="1">
    <citation type="submission" date="2016-07" db="EMBL/GenBank/DDBJ databases">
        <title>Draft Genome Sequence of Methylobrevis pamukkalensis PK2.</title>
        <authorList>
            <person name="Vasilenko O.V."/>
            <person name="Doronina N.V."/>
            <person name="Shmareva M.N."/>
            <person name="Tarlachkov S.V."/>
            <person name="Mustakhimov I."/>
            <person name="Trotsenko Y.A."/>
        </authorList>
    </citation>
    <scope>NUCLEOTIDE SEQUENCE [LARGE SCALE GENOMIC DNA]</scope>
    <source>
        <strain evidence="2 3">PK2</strain>
    </source>
</reference>
<feature type="domain" description="Penicillin-binding protein transpeptidase" evidence="1">
    <location>
        <begin position="4"/>
        <end position="164"/>
    </location>
</feature>
<dbReference type="InterPro" id="IPR012338">
    <property type="entry name" value="Beta-lactam/transpept-like"/>
</dbReference>
<dbReference type="Proteomes" id="UP000094622">
    <property type="component" value="Unassembled WGS sequence"/>
</dbReference>
<dbReference type="AlphaFoldDB" id="A0A1E3H2A5"/>
<protein>
    <submittedName>
        <fullName evidence="2">Beta-lactamase OXA-1</fullName>
        <ecNumber evidence="2">3.5.2.6</ecNumber>
    </submittedName>
</protein>
<name>A0A1E3H2A5_9HYPH</name>
<gene>
    <name evidence="2" type="primary">bla</name>
    <name evidence="2" type="ORF">A6302_02245</name>
</gene>
<dbReference type="EC" id="3.5.2.6" evidence="2"/>
<evidence type="ECO:0000259" key="1">
    <source>
        <dbReference type="Pfam" id="PF00905"/>
    </source>
</evidence>
<dbReference type="InterPro" id="IPR001460">
    <property type="entry name" value="PCN-bd_Tpept"/>
</dbReference>
<organism evidence="2 3">
    <name type="scientific">Methylobrevis pamukkalensis</name>
    <dbReference type="NCBI Taxonomy" id="1439726"/>
    <lineage>
        <taxon>Bacteria</taxon>
        <taxon>Pseudomonadati</taxon>
        <taxon>Pseudomonadota</taxon>
        <taxon>Alphaproteobacteria</taxon>
        <taxon>Hyphomicrobiales</taxon>
        <taxon>Pleomorphomonadaceae</taxon>
        <taxon>Methylobrevis</taxon>
    </lineage>
</organism>
<proteinExistence type="predicted"/>
<evidence type="ECO:0000313" key="2">
    <source>
        <dbReference type="EMBL" id="ODN70442.1"/>
    </source>
</evidence>
<evidence type="ECO:0000313" key="3">
    <source>
        <dbReference type="Proteomes" id="UP000094622"/>
    </source>
</evidence>